<keyword evidence="1" id="KW-0175">Coiled coil</keyword>
<dbReference type="EMBL" id="JBHUDL010000010">
    <property type="protein sequence ID" value="MFD1635080.1"/>
    <property type="molecule type" value="Genomic_DNA"/>
</dbReference>
<keyword evidence="3" id="KW-1185">Reference proteome</keyword>
<sequence length="226" mass="26908">MSTESEPLQDRLKKVQEEHRRRYLSDELDEIAEVMEETILQRTLAKAFFQEEIEIDTTAKERVQEVLRLLKQNDYDTVEERLSNLRDDVDAAEQTVENRIQELRLKHNSTVTAMRRLNDRVDRVSGMRLQALEGLLDDWRWKEHVYLDGNNELAELKENAREYGEEMRTAFEDLKEELFGSYPEEIRGLIYRMIDDERLSYSDLSENQRQLLAESDIEDYIELTLS</sequence>
<proteinExistence type="predicted"/>
<accession>A0ABD6D3H2</accession>
<dbReference type="RefSeq" id="WP_256405304.1">
    <property type="nucleotide sequence ID" value="NZ_CP187151.1"/>
</dbReference>
<gene>
    <name evidence="2" type="ORF">ACFSBJ_15220</name>
</gene>
<dbReference type="AlphaFoldDB" id="A0ABD6D3H2"/>
<evidence type="ECO:0000313" key="3">
    <source>
        <dbReference type="Proteomes" id="UP001597075"/>
    </source>
</evidence>
<feature type="coiled-coil region" evidence="1">
    <location>
        <begin position="146"/>
        <end position="173"/>
    </location>
</feature>
<reference evidence="2 3" key="1">
    <citation type="journal article" date="2019" name="Int. J. Syst. Evol. Microbiol.">
        <title>The Global Catalogue of Microorganisms (GCM) 10K type strain sequencing project: providing services to taxonomists for standard genome sequencing and annotation.</title>
        <authorList>
            <consortium name="The Broad Institute Genomics Platform"/>
            <consortium name="The Broad Institute Genome Sequencing Center for Infectious Disease"/>
            <person name="Wu L."/>
            <person name="Ma J."/>
        </authorList>
    </citation>
    <scope>NUCLEOTIDE SEQUENCE [LARGE SCALE GENOMIC DNA]</scope>
    <source>
        <strain evidence="2 3">CGMCC 1.10594</strain>
    </source>
</reference>
<name>A0ABD6D3H2_9EURY</name>
<feature type="coiled-coil region" evidence="1">
    <location>
        <begin position="75"/>
        <end position="102"/>
    </location>
</feature>
<evidence type="ECO:0000313" key="2">
    <source>
        <dbReference type="EMBL" id="MFD1635080.1"/>
    </source>
</evidence>
<evidence type="ECO:0000256" key="1">
    <source>
        <dbReference type="SAM" id="Coils"/>
    </source>
</evidence>
<organism evidence="2 3">
    <name type="scientific">Haloplanus ruber</name>
    <dbReference type="NCBI Taxonomy" id="869892"/>
    <lineage>
        <taxon>Archaea</taxon>
        <taxon>Methanobacteriati</taxon>
        <taxon>Methanobacteriota</taxon>
        <taxon>Stenosarchaea group</taxon>
        <taxon>Halobacteria</taxon>
        <taxon>Halobacteriales</taxon>
        <taxon>Haloferacaceae</taxon>
        <taxon>Haloplanus</taxon>
    </lineage>
</organism>
<comment type="caution">
    <text evidence="2">The sequence shown here is derived from an EMBL/GenBank/DDBJ whole genome shotgun (WGS) entry which is preliminary data.</text>
</comment>
<dbReference type="Proteomes" id="UP001597075">
    <property type="component" value="Unassembled WGS sequence"/>
</dbReference>
<protein>
    <submittedName>
        <fullName evidence="2">Uncharacterized protein</fullName>
    </submittedName>
</protein>